<evidence type="ECO:0000256" key="3">
    <source>
        <dbReference type="ARBA" id="ARBA00022548"/>
    </source>
</evidence>
<dbReference type="Pfam" id="PF00732">
    <property type="entry name" value="GMC_oxred_N"/>
    <property type="match status" value="1"/>
</dbReference>
<keyword evidence="7" id="KW-0443">Lipid metabolism</keyword>
<evidence type="ECO:0000256" key="2">
    <source>
        <dbReference type="ARBA" id="ARBA00010790"/>
    </source>
</evidence>
<evidence type="ECO:0000256" key="8">
    <source>
        <dbReference type="ARBA" id="ARBA00023166"/>
    </source>
</evidence>
<proteinExistence type="inferred from homology"/>
<accession>A0A084SPV1</accession>
<dbReference type="GO" id="GO:0004769">
    <property type="term" value="F:steroid Delta-isomerase activity"/>
    <property type="evidence" value="ECO:0007669"/>
    <property type="project" value="UniProtKB-EC"/>
</dbReference>
<dbReference type="PANTHER" id="PTHR47470">
    <property type="entry name" value="CHOLESTEROL OXIDASE"/>
    <property type="match status" value="1"/>
</dbReference>
<evidence type="ECO:0000313" key="19">
    <source>
        <dbReference type="EMBL" id="KFA90486.1"/>
    </source>
</evidence>
<comment type="similarity">
    <text evidence="2">Belongs to the GMC oxidoreductase family.</text>
</comment>
<evidence type="ECO:0000256" key="1">
    <source>
        <dbReference type="ARBA" id="ARBA00001974"/>
    </source>
</evidence>
<dbReference type="GO" id="GO:0008203">
    <property type="term" value="P:cholesterol metabolic process"/>
    <property type="evidence" value="ECO:0007669"/>
    <property type="project" value="UniProtKB-KW"/>
</dbReference>
<evidence type="ECO:0000256" key="14">
    <source>
        <dbReference type="ARBA" id="ARBA00049744"/>
    </source>
</evidence>
<organism evidence="19 20">
    <name type="scientific">Archangium violaceum Cb vi76</name>
    <dbReference type="NCBI Taxonomy" id="1406225"/>
    <lineage>
        <taxon>Bacteria</taxon>
        <taxon>Pseudomonadati</taxon>
        <taxon>Myxococcota</taxon>
        <taxon>Myxococcia</taxon>
        <taxon>Myxococcales</taxon>
        <taxon>Cystobacterineae</taxon>
        <taxon>Archangiaceae</taxon>
        <taxon>Archangium</taxon>
    </lineage>
</organism>
<dbReference type="InterPro" id="IPR036188">
    <property type="entry name" value="FAD/NAD-bd_sf"/>
</dbReference>
<evidence type="ECO:0000259" key="18">
    <source>
        <dbReference type="Pfam" id="PF05199"/>
    </source>
</evidence>
<evidence type="ECO:0000256" key="7">
    <source>
        <dbReference type="ARBA" id="ARBA00023098"/>
    </source>
</evidence>
<comment type="cofactor">
    <cofactor evidence="1">
        <name>FAD</name>
        <dbReference type="ChEBI" id="CHEBI:57692"/>
    </cofactor>
</comment>
<dbReference type="PANTHER" id="PTHR47470:SF1">
    <property type="entry name" value="FAD-DEPENDENT OXIDOREDUCTASE 2 FAD BINDING DOMAIN-CONTAINING PROTEIN"/>
    <property type="match status" value="1"/>
</dbReference>
<reference evidence="19 20" key="1">
    <citation type="submission" date="2014-07" db="EMBL/GenBank/DDBJ databases">
        <title>Draft Genome Sequence of Gephyronic Acid Producer, Cystobacter violaceus Strain Cb vi76.</title>
        <authorList>
            <person name="Stevens D.C."/>
            <person name="Young J."/>
            <person name="Carmichael R."/>
            <person name="Tan J."/>
            <person name="Taylor R.E."/>
        </authorList>
    </citation>
    <scope>NUCLEOTIDE SEQUENCE [LARGE SCALE GENOMIC DNA]</scope>
    <source>
        <strain evidence="19 20">Cb vi76</strain>
    </source>
</reference>
<evidence type="ECO:0000256" key="4">
    <source>
        <dbReference type="ARBA" id="ARBA00022630"/>
    </source>
</evidence>
<sequence>MAAMANRYDVVVVGSGFGGSISALRLAQAGKSVAVLERGRRYSPGQFPRDVTRTNELLWRHASREKAQGLYDLRFLSGIGTAAASGVGGGSLIYANIHVRPDPVVFEDPRWPRSYTRASLEPYYDKVASELKLAPVPESISLRKRNVLRSAAQRMGREVFDPPEAVAWTESPGPGRKACQLCAECEFGCQFGSKQTMDQTYLARAEALGATVWPRMQVSHVEPAPGGGYRVHFQDLVSGQKRFVEGARVVLSAGTLGTVEILLRSRDKARTLPRLSARLGHGYSGNGDFLASVFNSREDLEPWVGPDVSTVMRFFDAEPSFTMAAPTFNKPVMEVLAGLGQPNIIPLLQGLGAPLWPLLGPALDLAFAKGLLSKPARNAADPARMTNLFGIGRDNANGRMVMKGNRLDIEWDYAGENKALVDRMEKSMRELAAQYGGTYAPLVTWQLFKKPLTVHSLGGAHLAESPERGVVSTEGEVFQYPGLYVADGSVIPSSIGFHPVMTISAVSERIAEAAARGF</sequence>
<evidence type="ECO:0000256" key="15">
    <source>
        <dbReference type="ARBA" id="ARBA00049778"/>
    </source>
</evidence>
<comment type="pathway">
    <text evidence="12">Steroid metabolism; cholesterol degradation.</text>
</comment>
<dbReference type="EMBL" id="JPMI01000209">
    <property type="protein sequence ID" value="KFA90486.1"/>
    <property type="molecule type" value="Genomic_DNA"/>
</dbReference>
<feature type="domain" description="Glucose-methanol-choline oxidoreductase C-terminal" evidence="18">
    <location>
        <begin position="453"/>
        <end position="506"/>
    </location>
</feature>
<evidence type="ECO:0000256" key="5">
    <source>
        <dbReference type="ARBA" id="ARBA00022827"/>
    </source>
</evidence>
<evidence type="ECO:0000256" key="10">
    <source>
        <dbReference type="ARBA" id="ARBA00023235"/>
    </source>
</evidence>
<evidence type="ECO:0000313" key="20">
    <source>
        <dbReference type="Proteomes" id="UP000028547"/>
    </source>
</evidence>
<evidence type="ECO:0000256" key="6">
    <source>
        <dbReference type="ARBA" id="ARBA00023002"/>
    </source>
</evidence>
<evidence type="ECO:0000256" key="12">
    <source>
        <dbReference type="ARBA" id="ARBA00049645"/>
    </source>
</evidence>
<dbReference type="Gene3D" id="3.50.50.60">
    <property type="entry name" value="FAD/NAD(P)-binding domain"/>
    <property type="match status" value="3"/>
</dbReference>
<evidence type="ECO:0000256" key="13">
    <source>
        <dbReference type="ARBA" id="ARBA00049723"/>
    </source>
</evidence>
<dbReference type="Pfam" id="PF05199">
    <property type="entry name" value="GMC_oxred_C"/>
    <property type="match status" value="1"/>
</dbReference>
<dbReference type="EC" id="5.3.3.1" evidence="11"/>
<dbReference type="Pfam" id="PF00890">
    <property type="entry name" value="FAD_binding_2"/>
    <property type="match status" value="1"/>
</dbReference>
<evidence type="ECO:0000259" key="17">
    <source>
        <dbReference type="Pfam" id="PF00890"/>
    </source>
</evidence>
<dbReference type="SUPFAM" id="SSF51905">
    <property type="entry name" value="FAD/NAD(P)-binding domain"/>
    <property type="match status" value="1"/>
</dbReference>
<protein>
    <recommendedName>
        <fullName evidence="14">Cholesterol oxidase</fullName>
        <ecNumber evidence="13">1.1.3.6</ecNumber>
        <ecNumber evidence="11">5.3.3.1</ecNumber>
    </recommendedName>
    <alternativeName>
        <fullName evidence="15">Cholesterol isomerase</fullName>
    </alternativeName>
</protein>
<name>A0A084SPV1_9BACT</name>
<comment type="caution">
    <text evidence="19">The sequence shown here is derived from an EMBL/GenBank/DDBJ whole genome shotgun (WGS) entry which is preliminary data.</text>
</comment>
<dbReference type="RefSeq" id="WP_043402212.1">
    <property type="nucleotide sequence ID" value="NZ_JPMI01000209.1"/>
</dbReference>
<dbReference type="EC" id="1.1.3.6" evidence="13"/>
<gene>
    <name evidence="19" type="ORF">Q664_28270</name>
</gene>
<keyword evidence="4" id="KW-0285">Flavoprotein</keyword>
<keyword evidence="3" id="KW-0153">Cholesterol metabolism</keyword>
<dbReference type="GO" id="GO:0016995">
    <property type="term" value="F:cholesterol oxidase activity"/>
    <property type="evidence" value="ECO:0007669"/>
    <property type="project" value="UniProtKB-EC"/>
</dbReference>
<evidence type="ECO:0000256" key="11">
    <source>
        <dbReference type="ARBA" id="ARBA00038856"/>
    </source>
</evidence>
<dbReference type="InterPro" id="IPR003953">
    <property type="entry name" value="FAD-dep_OxRdtase_2_FAD-bd"/>
</dbReference>
<keyword evidence="9" id="KW-0753">Steroid metabolism</keyword>
<dbReference type="GO" id="GO:0050660">
    <property type="term" value="F:flavin adenine dinucleotide binding"/>
    <property type="evidence" value="ECO:0007669"/>
    <property type="project" value="InterPro"/>
</dbReference>
<evidence type="ECO:0000259" key="16">
    <source>
        <dbReference type="Pfam" id="PF00732"/>
    </source>
</evidence>
<keyword evidence="5" id="KW-0274">FAD</keyword>
<feature type="domain" description="FAD-dependent oxidoreductase 2 FAD-binding" evidence="17">
    <location>
        <begin position="9"/>
        <end position="40"/>
    </location>
</feature>
<keyword evidence="8" id="KW-1207">Sterol metabolism</keyword>
<evidence type="ECO:0000256" key="9">
    <source>
        <dbReference type="ARBA" id="ARBA00023221"/>
    </source>
</evidence>
<dbReference type="InterPro" id="IPR000172">
    <property type="entry name" value="GMC_OxRdtase_N"/>
</dbReference>
<dbReference type="InterPro" id="IPR052542">
    <property type="entry name" value="Cholesterol_Oxidase"/>
</dbReference>
<dbReference type="Proteomes" id="UP000028547">
    <property type="component" value="Unassembled WGS sequence"/>
</dbReference>
<feature type="domain" description="Glucose-methanol-choline oxidoreductase N-terminal" evidence="16">
    <location>
        <begin position="82"/>
        <end position="265"/>
    </location>
</feature>
<keyword evidence="6" id="KW-0560">Oxidoreductase</keyword>
<dbReference type="InterPro" id="IPR007867">
    <property type="entry name" value="GMC_OxRtase_C"/>
</dbReference>
<keyword evidence="10" id="KW-0413">Isomerase</keyword>
<dbReference type="AlphaFoldDB" id="A0A084SPV1"/>